<dbReference type="InterPro" id="IPR036047">
    <property type="entry name" value="F-box-like_dom_sf"/>
</dbReference>
<evidence type="ECO:0000256" key="1">
    <source>
        <dbReference type="SAM" id="MobiDB-lite"/>
    </source>
</evidence>
<evidence type="ECO:0000313" key="4">
    <source>
        <dbReference type="Proteomes" id="UP000292082"/>
    </source>
</evidence>
<feature type="compositionally biased region" description="Basic residues" evidence="1">
    <location>
        <begin position="1"/>
        <end position="11"/>
    </location>
</feature>
<dbReference type="Pfam" id="PF12937">
    <property type="entry name" value="F-box-like"/>
    <property type="match status" value="1"/>
</dbReference>
<feature type="compositionally biased region" description="Basic and acidic residues" evidence="1">
    <location>
        <begin position="12"/>
        <end position="24"/>
    </location>
</feature>
<feature type="region of interest" description="Disordered" evidence="1">
    <location>
        <begin position="586"/>
        <end position="611"/>
    </location>
</feature>
<protein>
    <recommendedName>
        <fullName evidence="2">F-box domain-containing protein</fullName>
    </recommendedName>
</protein>
<feature type="domain" description="F-box" evidence="2">
    <location>
        <begin position="32"/>
        <end position="91"/>
    </location>
</feature>
<organism evidence="3 4">
    <name type="scientific">Dichomitus squalens</name>
    <dbReference type="NCBI Taxonomy" id="114155"/>
    <lineage>
        <taxon>Eukaryota</taxon>
        <taxon>Fungi</taxon>
        <taxon>Dikarya</taxon>
        <taxon>Basidiomycota</taxon>
        <taxon>Agaricomycotina</taxon>
        <taxon>Agaricomycetes</taxon>
        <taxon>Polyporales</taxon>
        <taxon>Polyporaceae</taxon>
        <taxon>Dichomitus</taxon>
    </lineage>
</organism>
<evidence type="ECO:0000313" key="3">
    <source>
        <dbReference type="EMBL" id="TBU57544.1"/>
    </source>
</evidence>
<keyword evidence="4" id="KW-1185">Reference proteome</keyword>
<sequence>MAYNLRPRKKNKVDGLRPKPDAETKSSPTPPIARLPTELLATIFSLVAPFETSDSDYWDAKTWMGWVPLMLVCRHWRNVGIATPWLWRRISVTCNLEALQYRLSRTVDCTIDLFLSCWREDNKKAMPLLLPFARSIRSVQALEFIWSPRDQEPFTVDDLPCLKPLFEAPLPALEHVDFSKLGILHGRQLEAPFDLGLSEKLHPGIRRFVVTSHIKIPSTPSFWSALRELDVCFEASSDRWMRLDDFLQVVAGAPYLESLVVLGTQVSLPLSSWATPALADDVPTSLYRLDRLRIVRLDGMLTFIAPILQRIDAPALCVLYISASIPRNADIADSTKLLFPLRLRHVLAKCTALYVSRNDPWDFQICSDANWNRGSIRTAASAIHVPLYFRVTSYLKKLSSQPSTAESKLSTVIGVLCDGFCTAPLRTLSFEKFYDAASVAAWRLPQAAFPDLQTIRIQSEDLGLIRHFFLALRELALKGGWPLLSRLEVDFGYEYEHNSLGWHAVLQPLVEAARAWLEQGLGLDDIILQRMHITRWHFGPHKWALLSIAALCDHFTLRNSFVDDEFFYDALEPLSEFLTTAQYQVSTGQQAENTEDEDPKQAATDGTEGGSLEVELPEIEGVVSNLSTLPENSLTERYAATASREGFGAIAATVPRVVSTFKHESLMS</sequence>
<evidence type="ECO:0000259" key="2">
    <source>
        <dbReference type="Pfam" id="PF12937"/>
    </source>
</evidence>
<dbReference type="InterPro" id="IPR001810">
    <property type="entry name" value="F-box_dom"/>
</dbReference>
<proteinExistence type="predicted"/>
<dbReference type="EMBL" id="ML145136">
    <property type="protein sequence ID" value="TBU57544.1"/>
    <property type="molecule type" value="Genomic_DNA"/>
</dbReference>
<dbReference type="SUPFAM" id="SSF81383">
    <property type="entry name" value="F-box domain"/>
    <property type="match status" value="1"/>
</dbReference>
<name>A0A4Q9PT70_9APHY</name>
<feature type="region of interest" description="Disordered" evidence="1">
    <location>
        <begin position="1"/>
        <end position="33"/>
    </location>
</feature>
<dbReference type="Proteomes" id="UP000292082">
    <property type="component" value="Unassembled WGS sequence"/>
</dbReference>
<reference evidence="3 4" key="1">
    <citation type="submission" date="2019-01" db="EMBL/GenBank/DDBJ databases">
        <title>Draft genome sequences of three monokaryotic isolates of the white-rot basidiomycete fungus Dichomitus squalens.</title>
        <authorList>
            <consortium name="DOE Joint Genome Institute"/>
            <person name="Lopez S.C."/>
            <person name="Andreopoulos B."/>
            <person name="Pangilinan J."/>
            <person name="Lipzen A."/>
            <person name="Riley R."/>
            <person name="Ahrendt S."/>
            <person name="Ng V."/>
            <person name="Barry K."/>
            <person name="Daum C."/>
            <person name="Grigoriev I.V."/>
            <person name="Hilden K.S."/>
            <person name="Makela M.R."/>
            <person name="de Vries R.P."/>
        </authorList>
    </citation>
    <scope>NUCLEOTIDE SEQUENCE [LARGE SCALE GENOMIC DNA]</scope>
    <source>
        <strain evidence="3 4">CBS 464.89</strain>
    </source>
</reference>
<dbReference type="AlphaFoldDB" id="A0A4Q9PT70"/>
<gene>
    <name evidence="3" type="ORF">BD310DRAFT_929268</name>
</gene>
<accession>A0A4Q9PT70</accession>
<dbReference type="Gene3D" id="1.20.1280.50">
    <property type="match status" value="1"/>
</dbReference>